<keyword evidence="5 9" id="KW-0812">Transmembrane</keyword>
<dbReference type="Pfam" id="PF03553">
    <property type="entry name" value="Na_H_antiporter"/>
    <property type="match status" value="2"/>
</dbReference>
<feature type="transmembrane region" description="Helical" evidence="9">
    <location>
        <begin position="314"/>
        <end position="341"/>
    </location>
</feature>
<dbReference type="OrthoDB" id="9790605at2"/>
<dbReference type="InterPro" id="IPR018461">
    <property type="entry name" value="Na/H_Antiport_NhaC-like_C"/>
</dbReference>
<feature type="transmembrane region" description="Helical" evidence="9">
    <location>
        <begin position="7"/>
        <end position="24"/>
    </location>
</feature>
<protein>
    <submittedName>
        <fullName evidence="11">Na+/H+ antiporter NhaC</fullName>
    </submittedName>
</protein>
<evidence type="ECO:0000256" key="2">
    <source>
        <dbReference type="ARBA" id="ARBA00022448"/>
    </source>
</evidence>
<dbReference type="PANTHER" id="PTHR33451">
    <property type="entry name" value="MALATE-2H(+)/NA(+)-LACTATE ANTIPORTER"/>
    <property type="match status" value="1"/>
</dbReference>
<keyword evidence="4" id="KW-1003">Cell membrane</keyword>
<evidence type="ECO:0000256" key="4">
    <source>
        <dbReference type="ARBA" id="ARBA00022475"/>
    </source>
</evidence>
<feature type="domain" description="Na+/H+ antiporter NhaC-like C-terminal" evidence="10">
    <location>
        <begin position="34"/>
        <end position="201"/>
    </location>
</feature>
<dbReference type="InterPro" id="IPR052180">
    <property type="entry name" value="NhaC_Na-H+_Antiporter"/>
</dbReference>
<comment type="similarity">
    <text evidence="8">Belongs to the NhaC Na(+)/H(+) (TC 2.A.35) antiporter family.</text>
</comment>
<reference evidence="12" key="1">
    <citation type="submission" date="2016-10" db="EMBL/GenBank/DDBJ databases">
        <authorList>
            <person name="Varghese N."/>
            <person name="Submissions S."/>
        </authorList>
    </citation>
    <scope>NUCLEOTIDE SEQUENCE [LARGE SCALE GENOMIC DNA]</scope>
    <source>
        <strain evidence="12">DS-12</strain>
    </source>
</reference>
<feature type="transmembrane region" description="Helical" evidence="9">
    <location>
        <begin position="225"/>
        <end position="258"/>
    </location>
</feature>
<evidence type="ECO:0000256" key="8">
    <source>
        <dbReference type="ARBA" id="ARBA00038435"/>
    </source>
</evidence>
<evidence type="ECO:0000313" key="12">
    <source>
        <dbReference type="Proteomes" id="UP000199036"/>
    </source>
</evidence>
<accession>A0A1I5D3T9</accession>
<evidence type="ECO:0000256" key="3">
    <source>
        <dbReference type="ARBA" id="ARBA00022449"/>
    </source>
</evidence>
<gene>
    <name evidence="11" type="ORF">SAMN05421741_11449</name>
</gene>
<organism evidence="11 12">
    <name type="scientific">Paenimyroides ummariense</name>
    <dbReference type="NCBI Taxonomy" id="913024"/>
    <lineage>
        <taxon>Bacteria</taxon>
        <taxon>Pseudomonadati</taxon>
        <taxon>Bacteroidota</taxon>
        <taxon>Flavobacteriia</taxon>
        <taxon>Flavobacteriales</taxon>
        <taxon>Flavobacteriaceae</taxon>
        <taxon>Paenimyroides</taxon>
    </lineage>
</organism>
<keyword evidence="3" id="KW-0050">Antiport</keyword>
<comment type="subcellular location">
    <subcellularLocation>
        <location evidence="1">Cell membrane</location>
        <topology evidence="1">Multi-pass membrane protein</topology>
    </subcellularLocation>
</comment>
<keyword evidence="7 9" id="KW-0472">Membrane</keyword>
<evidence type="ECO:0000256" key="5">
    <source>
        <dbReference type="ARBA" id="ARBA00022692"/>
    </source>
</evidence>
<evidence type="ECO:0000259" key="10">
    <source>
        <dbReference type="Pfam" id="PF03553"/>
    </source>
</evidence>
<evidence type="ECO:0000256" key="9">
    <source>
        <dbReference type="SAM" id="Phobius"/>
    </source>
</evidence>
<dbReference type="EMBL" id="FOVI01000014">
    <property type="protein sequence ID" value="SFN93531.1"/>
    <property type="molecule type" value="Genomic_DNA"/>
</dbReference>
<dbReference type="AlphaFoldDB" id="A0A1I5D3T9"/>
<evidence type="ECO:0000256" key="1">
    <source>
        <dbReference type="ARBA" id="ARBA00004651"/>
    </source>
</evidence>
<evidence type="ECO:0000313" key="11">
    <source>
        <dbReference type="EMBL" id="SFN93531.1"/>
    </source>
</evidence>
<keyword evidence="12" id="KW-1185">Reference proteome</keyword>
<proteinExistence type="inferred from homology"/>
<dbReference type="RefSeq" id="WP_091523830.1">
    <property type="nucleotide sequence ID" value="NZ_FOVI01000014.1"/>
</dbReference>
<evidence type="ECO:0000256" key="6">
    <source>
        <dbReference type="ARBA" id="ARBA00022989"/>
    </source>
</evidence>
<keyword evidence="6 9" id="KW-1133">Transmembrane helix</keyword>
<keyword evidence="2" id="KW-0813">Transport</keyword>
<feature type="transmembrane region" description="Helical" evidence="9">
    <location>
        <begin position="30"/>
        <end position="47"/>
    </location>
</feature>
<dbReference type="GO" id="GO:0005886">
    <property type="term" value="C:plasma membrane"/>
    <property type="evidence" value="ECO:0007669"/>
    <property type="project" value="UniProtKB-SubCell"/>
</dbReference>
<evidence type="ECO:0000256" key="7">
    <source>
        <dbReference type="ARBA" id="ARBA00023136"/>
    </source>
</evidence>
<feature type="transmembrane region" description="Helical" evidence="9">
    <location>
        <begin position="104"/>
        <end position="132"/>
    </location>
</feature>
<sequence length="429" mass="47046">MKILKNFLPLFLFFGIYLSSGIYYNDFYALSPVIIAFGAVAFAIIYFKGSINKNIDQFLKGAGKNQILTMCFIFFLSGSFSFITKEIGSVDYLVALILNHITPQILFIAFFVISCLISFALGTSVGTIVTLAPLLPGLSSGNTDALILLSGSLLGGAMFGDNLSIISDTTIAATQTMGVKMIDKFKANGLIAVTAAIITCVFIYFNQPEFTSSIIHKSDKTAVVLLPYIAIVVLALCRLHVLVVLTISCLLAIIIAFFQDLSFLSISKLAFDGMQSTFEISLLSLLIGGLSYLIEKNKGFENVLSLISKSKKPWVAVSSIISMIVFINMTVANNTIALLICGPIARQISERFNLNKIRITSLLDIFSCITQGFIPYGAQVLILLALINQQISFIDLVSKSYYLIILLIVSIIYIVFFMNKNEKRLEKTV</sequence>
<feature type="domain" description="Na+/H+ antiporter NhaC-like C-terminal" evidence="10">
    <location>
        <begin position="231"/>
        <end position="416"/>
    </location>
</feature>
<name>A0A1I5D3T9_9FLAO</name>
<feature type="transmembrane region" description="Helical" evidence="9">
    <location>
        <begin position="362"/>
        <end position="388"/>
    </location>
</feature>
<dbReference type="Proteomes" id="UP000199036">
    <property type="component" value="Unassembled WGS sequence"/>
</dbReference>
<dbReference type="PANTHER" id="PTHR33451:SF3">
    <property type="entry name" value="MALATE-2H(+)_NA(+)-LACTATE ANTIPORTER"/>
    <property type="match status" value="1"/>
</dbReference>
<dbReference type="GO" id="GO:0015297">
    <property type="term" value="F:antiporter activity"/>
    <property type="evidence" value="ECO:0007669"/>
    <property type="project" value="UniProtKB-KW"/>
</dbReference>
<feature type="transmembrane region" description="Helical" evidence="9">
    <location>
        <begin position="400"/>
        <end position="418"/>
    </location>
</feature>
<dbReference type="STRING" id="913024.SAMN05421741_11449"/>
<feature type="transmembrane region" description="Helical" evidence="9">
    <location>
        <begin position="187"/>
        <end position="205"/>
    </location>
</feature>